<name>A0A6J4HEE6_9CHLR</name>
<organism evidence="1">
    <name type="scientific">uncultured Chloroflexia bacterium</name>
    <dbReference type="NCBI Taxonomy" id="1672391"/>
    <lineage>
        <taxon>Bacteria</taxon>
        <taxon>Bacillati</taxon>
        <taxon>Chloroflexota</taxon>
        <taxon>Chloroflexia</taxon>
        <taxon>environmental samples</taxon>
    </lineage>
</organism>
<sequence length="34" mass="4076">MTIQDYFRGKGIARALKHYPIFAAEHNWNFNDHL</sequence>
<dbReference type="EMBL" id="CADCTR010000161">
    <property type="protein sequence ID" value="CAA9222068.1"/>
    <property type="molecule type" value="Genomic_DNA"/>
</dbReference>
<evidence type="ECO:0000313" key="1">
    <source>
        <dbReference type="EMBL" id="CAA9222068.1"/>
    </source>
</evidence>
<reference evidence="1" key="1">
    <citation type="submission" date="2020-02" db="EMBL/GenBank/DDBJ databases">
        <authorList>
            <person name="Meier V. D."/>
        </authorList>
    </citation>
    <scope>NUCLEOTIDE SEQUENCE</scope>
    <source>
        <strain evidence="1">AVDCRST_MAG93</strain>
    </source>
</reference>
<dbReference type="AlphaFoldDB" id="A0A6J4HEE6"/>
<protein>
    <submittedName>
        <fullName evidence="1">Uncharacterized protein</fullName>
    </submittedName>
</protein>
<proteinExistence type="predicted"/>
<gene>
    <name evidence="1" type="ORF">AVDCRST_MAG93-488</name>
</gene>
<accession>A0A6J4HEE6</accession>
<feature type="non-terminal residue" evidence="1">
    <location>
        <position position="34"/>
    </location>
</feature>